<dbReference type="Proteomes" id="UP001061958">
    <property type="component" value="Unassembled WGS sequence"/>
</dbReference>
<evidence type="ECO:0000256" key="3">
    <source>
        <dbReference type="ARBA" id="ARBA00022679"/>
    </source>
</evidence>
<keyword evidence="12" id="KW-1185">Reference proteome</keyword>
<evidence type="ECO:0000256" key="4">
    <source>
        <dbReference type="ARBA" id="ARBA00022723"/>
    </source>
</evidence>
<name>A0A9C7UMJ0_9RHOD</name>
<evidence type="ECO:0000256" key="9">
    <source>
        <dbReference type="PROSITE-ProRule" id="PRU00175"/>
    </source>
</evidence>
<keyword evidence="6" id="KW-0862">Zinc</keyword>
<keyword evidence="3" id="KW-0808">Transferase</keyword>
<dbReference type="GO" id="GO:0000209">
    <property type="term" value="P:protein polyubiquitination"/>
    <property type="evidence" value="ECO:0007669"/>
    <property type="project" value="TreeGrafter"/>
</dbReference>
<proteinExistence type="predicted"/>
<evidence type="ECO:0000256" key="6">
    <source>
        <dbReference type="ARBA" id="ARBA00022833"/>
    </source>
</evidence>
<evidence type="ECO:0000256" key="8">
    <source>
        <dbReference type="ARBA" id="ARBA00023163"/>
    </source>
</evidence>
<evidence type="ECO:0000256" key="2">
    <source>
        <dbReference type="ARBA" id="ARBA00012483"/>
    </source>
</evidence>
<sequence>MEKSITFWSEGDEELQEKVNETIRRHLLWSRRVNWEGTQLVRGWTKPKETLVRKAVLLASKFGNLKEYGCVICSLELKRSTVSCLYPCLHRFCYGCILKWLKVKLCCPLCLVTPEKLLFSIQSSNLFKETDIVPKASSSFKHCDLQRGERGPLNASNDSSTISGETLRGIRRQRDLVLVREERLKFSRKS</sequence>
<dbReference type="EC" id="2.3.2.27" evidence="2"/>
<keyword evidence="4" id="KW-0479">Metal-binding</keyword>
<dbReference type="PROSITE" id="PS50089">
    <property type="entry name" value="ZF_RING_2"/>
    <property type="match status" value="1"/>
</dbReference>
<evidence type="ECO:0000313" key="11">
    <source>
        <dbReference type="EMBL" id="GJQ08306.1"/>
    </source>
</evidence>
<reference evidence="11" key="2">
    <citation type="submission" date="2022-01" db="EMBL/GenBank/DDBJ databases">
        <authorList>
            <person name="Hirooka S."/>
            <person name="Miyagishima S.Y."/>
        </authorList>
    </citation>
    <scope>NUCLEOTIDE SEQUENCE</scope>
    <source>
        <strain evidence="11">NBRC 102759</strain>
    </source>
</reference>
<evidence type="ECO:0000313" key="12">
    <source>
        <dbReference type="Proteomes" id="UP001061958"/>
    </source>
</evidence>
<feature type="domain" description="RING-type" evidence="10">
    <location>
        <begin position="70"/>
        <end position="110"/>
    </location>
</feature>
<organism evidence="11 12">
    <name type="scientific">Galdieria partita</name>
    <dbReference type="NCBI Taxonomy" id="83374"/>
    <lineage>
        <taxon>Eukaryota</taxon>
        <taxon>Rhodophyta</taxon>
        <taxon>Bangiophyceae</taxon>
        <taxon>Galdieriales</taxon>
        <taxon>Galdieriaceae</taxon>
        <taxon>Galdieria</taxon>
    </lineage>
</organism>
<dbReference type="PROSITE" id="PS00518">
    <property type="entry name" value="ZF_RING_1"/>
    <property type="match status" value="1"/>
</dbReference>
<gene>
    <name evidence="11" type="ORF">GpartN1_g97.t1</name>
</gene>
<evidence type="ECO:0000256" key="7">
    <source>
        <dbReference type="ARBA" id="ARBA00023015"/>
    </source>
</evidence>
<dbReference type="GO" id="GO:0006513">
    <property type="term" value="P:protein monoubiquitination"/>
    <property type="evidence" value="ECO:0007669"/>
    <property type="project" value="TreeGrafter"/>
</dbReference>
<dbReference type="InterPro" id="IPR001841">
    <property type="entry name" value="Znf_RING"/>
</dbReference>
<dbReference type="PANTHER" id="PTHR46077">
    <property type="entry name" value="E3 UBIQUITIN-PROTEIN LIGASE TOPORS"/>
    <property type="match status" value="1"/>
</dbReference>
<evidence type="ECO:0000259" key="10">
    <source>
        <dbReference type="PROSITE" id="PS50089"/>
    </source>
</evidence>
<dbReference type="PANTHER" id="PTHR46077:SF1">
    <property type="entry name" value="TOP1 BINDING ARGININE_SERINE RICH PROTEIN, E3 UBIQUITIN LIGASE"/>
    <property type="match status" value="1"/>
</dbReference>
<dbReference type="GO" id="GO:0061630">
    <property type="term" value="F:ubiquitin protein ligase activity"/>
    <property type="evidence" value="ECO:0007669"/>
    <property type="project" value="UniProtKB-EC"/>
</dbReference>
<dbReference type="OrthoDB" id="10456285at2759"/>
<dbReference type="EMBL" id="BQMJ01000001">
    <property type="protein sequence ID" value="GJQ08306.1"/>
    <property type="molecule type" value="Genomic_DNA"/>
</dbReference>
<keyword evidence="7" id="KW-0805">Transcription regulation</keyword>
<dbReference type="SUPFAM" id="SSF57850">
    <property type="entry name" value="RING/U-box"/>
    <property type="match status" value="1"/>
</dbReference>
<comment type="caution">
    <text evidence="11">The sequence shown here is derived from an EMBL/GenBank/DDBJ whole genome shotgun (WGS) entry which is preliminary data.</text>
</comment>
<dbReference type="Gene3D" id="3.30.40.10">
    <property type="entry name" value="Zinc/RING finger domain, C3HC4 (zinc finger)"/>
    <property type="match status" value="1"/>
</dbReference>
<keyword evidence="8" id="KW-0804">Transcription</keyword>
<dbReference type="InterPro" id="IPR013083">
    <property type="entry name" value="Znf_RING/FYVE/PHD"/>
</dbReference>
<comment type="catalytic activity">
    <reaction evidence="1">
        <text>S-ubiquitinyl-[E2 ubiquitin-conjugating enzyme]-L-cysteine + [acceptor protein]-L-lysine = [E2 ubiquitin-conjugating enzyme]-L-cysteine + N(6)-ubiquitinyl-[acceptor protein]-L-lysine.</text>
        <dbReference type="EC" id="2.3.2.27"/>
    </reaction>
</comment>
<evidence type="ECO:0000256" key="1">
    <source>
        <dbReference type="ARBA" id="ARBA00000900"/>
    </source>
</evidence>
<accession>A0A9C7UMJ0</accession>
<dbReference type="AlphaFoldDB" id="A0A9C7UMJ0"/>
<reference evidence="11" key="1">
    <citation type="journal article" date="2022" name="Proc. Natl. Acad. Sci. U.S.A.">
        <title>Life cycle and functional genomics of the unicellular red alga Galdieria for elucidating algal and plant evolution and industrial use.</title>
        <authorList>
            <person name="Hirooka S."/>
            <person name="Itabashi T."/>
            <person name="Ichinose T.M."/>
            <person name="Onuma R."/>
            <person name="Fujiwara T."/>
            <person name="Yamashita S."/>
            <person name="Jong L.W."/>
            <person name="Tomita R."/>
            <person name="Iwane A.H."/>
            <person name="Miyagishima S.Y."/>
        </authorList>
    </citation>
    <scope>NUCLEOTIDE SEQUENCE</scope>
    <source>
        <strain evidence="11">NBRC 102759</strain>
    </source>
</reference>
<dbReference type="Pfam" id="PF13639">
    <property type="entry name" value="zf-RING_2"/>
    <property type="match status" value="1"/>
</dbReference>
<dbReference type="InterPro" id="IPR017907">
    <property type="entry name" value="Znf_RING_CS"/>
</dbReference>
<protein>
    <recommendedName>
        <fullName evidence="2">RING-type E3 ubiquitin transferase</fullName>
        <ecNumber evidence="2">2.3.2.27</ecNumber>
    </recommendedName>
</protein>
<dbReference type="SMART" id="SM00184">
    <property type="entry name" value="RING"/>
    <property type="match status" value="1"/>
</dbReference>
<dbReference type="GO" id="GO:0008270">
    <property type="term" value="F:zinc ion binding"/>
    <property type="evidence" value="ECO:0007669"/>
    <property type="project" value="UniProtKB-KW"/>
</dbReference>
<keyword evidence="5 9" id="KW-0863">Zinc-finger</keyword>
<evidence type="ECO:0000256" key="5">
    <source>
        <dbReference type="ARBA" id="ARBA00022771"/>
    </source>
</evidence>